<protein>
    <submittedName>
        <fullName evidence="6">Kunitz protease inhibitor</fullName>
    </submittedName>
</protein>
<feature type="domain" description="BPTI/Kunitz inhibitor" evidence="5">
    <location>
        <begin position="183"/>
        <end position="233"/>
    </location>
</feature>
<feature type="chain" id="PRO_5001728162" evidence="4">
    <location>
        <begin position="19"/>
        <end position="241"/>
    </location>
</feature>
<feature type="domain" description="BPTI/Kunitz inhibitor" evidence="5">
    <location>
        <begin position="128"/>
        <end position="178"/>
    </location>
</feature>
<keyword evidence="1" id="KW-0646">Protease inhibitor</keyword>
<dbReference type="PRINTS" id="PR00759">
    <property type="entry name" value="BASICPTASE"/>
</dbReference>
<keyword evidence="3" id="KW-1015">Disulfide bond</keyword>
<accession>A0A077YUJ5</accession>
<name>A0A077YUJ5_TRITR</name>
<dbReference type="FunFam" id="4.10.410.10:FF:000002">
    <property type="entry name" value="WAP, follistatin/kazal, immunoglobulin, kunitz and netrin domain-containing 2"/>
    <property type="match status" value="1"/>
</dbReference>
<dbReference type="SMART" id="SM00131">
    <property type="entry name" value="KU"/>
    <property type="match status" value="3"/>
</dbReference>
<dbReference type="STRING" id="36087.A0A077YUJ5"/>
<keyword evidence="7" id="KW-1185">Reference proteome</keyword>
<dbReference type="AlphaFoldDB" id="A0A077YUJ5"/>
<reference evidence="6" key="1">
    <citation type="submission" date="2014-01" db="EMBL/GenBank/DDBJ databases">
        <authorList>
            <person name="Aslett M."/>
        </authorList>
    </citation>
    <scope>NUCLEOTIDE SEQUENCE</scope>
</reference>
<evidence type="ECO:0000256" key="4">
    <source>
        <dbReference type="SAM" id="SignalP"/>
    </source>
</evidence>
<dbReference type="InterPro" id="IPR036880">
    <property type="entry name" value="Kunitz_BPTI_sf"/>
</dbReference>
<dbReference type="InterPro" id="IPR020901">
    <property type="entry name" value="Prtase_inh_Kunz-CS"/>
</dbReference>
<organism evidence="6 7">
    <name type="scientific">Trichuris trichiura</name>
    <name type="common">Whipworm</name>
    <name type="synonym">Trichocephalus trichiurus</name>
    <dbReference type="NCBI Taxonomy" id="36087"/>
    <lineage>
        <taxon>Eukaryota</taxon>
        <taxon>Metazoa</taxon>
        <taxon>Ecdysozoa</taxon>
        <taxon>Nematoda</taxon>
        <taxon>Enoplea</taxon>
        <taxon>Dorylaimia</taxon>
        <taxon>Trichinellida</taxon>
        <taxon>Trichuridae</taxon>
        <taxon>Trichuris</taxon>
    </lineage>
</organism>
<dbReference type="EMBL" id="HG805809">
    <property type="protein sequence ID" value="CDW51747.1"/>
    <property type="molecule type" value="Genomic_DNA"/>
</dbReference>
<reference evidence="6" key="2">
    <citation type="submission" date="2014-03" db="EMBL/GenBank/DDBJ databases">
        <title>The whipworm genome and dual-species transcriptomics of an intimate host-pathogen interaction.</title>
        <authorList>
            <person name="Foth B.J."/>
            <person name="Tsai I.J."/>
            <person name="Reid A.J."/>
            <person name="Bancroft A.J."/>
            <person name="Nichol S."/>
            <person name="Tracey A."/>
            <person name="Holroyd N."/>
            <person name="Cotton J.A."/>
            <person name="Stanley E.J."/>
            <person name="Zarowiecki M."/>
            <person name="Liu J.Z."/>
            <person name="Huckvale T."/>
            <person name="Cooper P.J."/>
            <person name="Grencis R.K."/>
            <person name="Berriman M."/>
        </authorList>
    </citation>
    <scope>NUCLEOTIDE SEQUENCE [LARGE SCALE GENOMIC DNA]</scope>
</reference>
<evidence type="ECO:0000259" key="5">
    <source>
        <dbReference type="PROSITE" id="PS50279"/>
    </source>
</evidence>
<dbReference type="CDD" id="cd00109">
    <property type="entry name" value="Kunitz-type"/>
    <property type="match status" value="3"/>
</dbReference>
<dbReference type="Gene3D" id="4.10.410.10">
    <property type="entry name" value="Pancreatic trypsin inhibitor Kunitz domain"/>
    <property type="match status" value="3"/>
</dbReference>
<dbReference type="FunFam" id="4.10.410.10:FF:000010">
    <property type="entry name" value="Alpha1-microglobulin/bikunin (AMBP)"/>
    <property type="match status" value="1"/>
</dbReference>
<dbReference type="SUPFAM" id="SSF57362">
    <property type="entry name" value="BPTI-like"/>
    <property type="match status" value="3"/>
</dbReference>
<feature type="domain" description="BPTI/Kunitz inhibitor" evidence="5">
    <location>
        <begin position="71"/>
        <end position="121"/>
    </location>
</feature>
<dbReference type="Pfam" id="PF00014">
    <property type="entry name" value="Kunitz_BPTI"/>
    <property type="match status" value="3"/>
</dbReference>
<evidence type="ECO:0000313" key="6">
    <source>
        <dbReference type="EMBL" id="CDW51747.1"/>
    </source>
</evidence>
<dbReference type="Proteomes" id="UP000030665">
    <property type="component" value="Unassembled WGS sequence"/>
</dbReference>
<evidence type="ECO:0000313" key="7">
    <source>
        <dbReference type="Proteomes" id="UP000030665"/>
    </source>
</evidence>
<dbReference type="GO" id="GO:0004867">
    <property type="term" value="F:serine-type endopeptidase inhibitor activity"/>
    <property type="evidence" value="ECO:0007669"/>
    <property type="project" value="UniProtKB-KW"/>
</dbReference>
<dbReference type="OrthoDB" id="4473401at2759"/>
<evidence type="ECO:0000256" key="1">
    <source>
        <dbReference type="ARBA" id="ARBA00022690"/>
    </source>
</evidence>
<dbReference type="PROSITE" id="PS00280">
    <property type="entry name" value="BPTI_KUNITZ_1"/>
    <property type="match status" value="2"/>
</dbReference>
<evidence type="ECO:0000256" key="3">
    <source>
        <dbReference type="ARBA" id="ARBA00023157"/>
    </source>
</evidence>
<dbReference type="InterPro" id="IPR050098">
    <property type="entry name" value="TFPI/VKTCI-like"/>
</dbReference>
<dbReference type="PANTHER" id="PTHR10083">
    <property type="entry name" value="KUNITZ-TYPE PROTEASE INHIBITOR-RELATED"/>
    <property type="match status" value="1"/>
</dbReference>
<dbReference type="PANTHER" id="PTHR10083:SF374">
    <property type="entry name" value="BPTI_KUNITZ INHIBITOR DOMAIN-CONTAINING PROTEIN"/>
    <property type="match status" value="1"/>
</dbReference>
<dbReference type="InterPro" id="IPR002223">
    <property type="entry name" value="Kunitz_BPTI"/>
</dbReference>
<proteinExistence type="predicted"/>
<dbReference type="PROSITE" id="PS50279">
    <property type="entry name" value="BPTI_KUNITZ_2"/>
    <property type="match status" value="3"/>
</dbReference>
<keyword evidence="2" id="KW-0722">Serine protease inhibitor</keyword>
<keyword evidence="4" id="KW-0732">Signal</keyword>
<sequence length="241" mass="27117">MNGPMLLLLLLALSFVVADEEKPKSRIRRQVMHPFLMYPMTPPVYDPPPPYIVPLVHPIPPHHMCMPKRDCTAAPDIQECGQSIARWFWNPVTSKCELFIYGGCSTNSNNFATEQECLRHCAGQCNRCQLPMDIGPCRASMRRWYYDSSSSQCKPFIYGGCGGNSNNFMSNEDCLRACNPTVCTLTAEAGPCNAYIPRWAYNFLLGRCYMFVYGGCGGNANNFETQSECEKVCNSTRPFIL</sequence>
<gene>
    <name evidence="6" type="ORF">TTRE_0000000601</name>
</gene>
<feature type="signal peptide" evidence="4">
    <location>
        <begin position="1"/>
        <end position="18"/>
    </location>
</feature>
<evidence type="ECO:0000256" key="2">
    <source>
        <dbReference type="ARBA" id="ARBA00022900"/>
    </source>
</evidence>
<dbReference type="GO" id="GO:0005615">
    <property type="term" value="C:extracellular space"/>
    <property type="evidence" value="ECO:0007669"/>
    <property type="project" value="TreeGrafter"/>
</dbReference>